<proteinExistence type="predicted"/>
<dbReference type="EMBL" id="ML179161">
    <property type="protein sequence ID" value="THU97155.1"/>
    <property type="molecule type" value="Genomic_DNA"/>
</dbReference>
<organism evidence="3 4">
    <name type="scientific">Dendrothele bispora (strain CBS 962.96)</name>
    <dbReference type="NCBI Taxonomy" id="1314807"/>
    <lineage>
        <taxon>Eukaryota</taxon>
        <taxon>Fungi</taxon>
        <taxon>Dikarya</taxon>
        <taxon>Basidiomycota</taxon>
        <taxon>Agaricomycotina</taxon>
        <taxon>Agaricomycetes</taxon>
        <taxon>Agaricomycetidae</taxon>
        <taxon>Agaricales</taxon>
        <taxon>Agaricales incertae sedis</taxon>
        <taxon>Dendrothele</taxon>
    </lineage>
</organism>
<dbReference type="InterPro" id="IPR025110">
    <property type="entry name" value="AMP-bd_C"/>
</dbReference>
<dbReference type="InterPro" id="IPR000873">
    <property type="entry name" value="AMP-dep_synth/lig_dom"/>
</dbReference>
<dbReference type="Proteomes" id="UP000297245">
    <property type="component" value="Unassembled WGS sequence"/>
</dbReference>
<dbReference type="PANTHER" id="PTHR24096:SF422">
    <property type="entry name" value="BCDNA.GH02901"/>
    <property type="match status" value="1"/>
</dbReference>
<dbReference type="OrthoDB" id="6509636at2759"/>
<dbReference type="Gene3D" id="2.30.38.10">
    <property type="entry name" value="Luciferase, Domain 3"/>
    <property type="match status" value="1"/>
</dbReference>
<dbReference type="PANTHER" id="PTHR24096">
    <property type="entry name" value="LONG-CHAIN-FATTY-ACID--COA LIGASE"/>
    <property type="match status" value="1"/>
</dbReference>
<feature type="domain" description="AMP-binding enzyme C-terminal" evidence="2">
    <location>
        <begin position="466"/>
        <end position="553"/>
    </location>
</feature>
<dbReference type="SUPFAM" id="SSF56801">
    <property type="entry name" value="Acetyl-CoA synthetase-like"/>
    <property type="match status" value="1"/>
</dbReference>
<dbReference type="GO" id="GO:0016405">
    <property type="term" value="F:CoA-ligase activity"/>
    <property type="evidence" value="ECO:0007669"/>
    <property type="project" value="TreeGrafter"/>
</dbReference>
<dbReference type="Gene3D" id="3.40.50.980">
    <property type="match status" value="2"/>
</dbReference>
<dbReference type="Pfam" id="PF00501">
    <property type="entry name" value="AMP-binding"/>
    <property type="match status" value="1"/>
</dbReference>
<keyword evidence="4" id="KW-1185">Reference proteome</keyword>
<evidence type="ECO:0000313" key="3">
    <source>
        <dbReference type="EMBL" id="THU97155.1"/>
    </source>
</evidence>
<dbReference type="PROSITE" id="PS00455">
    <property type="entry name" value="AMP_BINDING"/>
    <property type="match status" value="1"/>
</dbReference>
<name>A0A4V4HG24_DENBC</name>
<keyword evidence="3" id="KW-0436">Ligase</keyword>
<dbReference type="InterPro" id="IPR045851">
    <property type="entry name" value="AMP-bd_C_sf"/>
</dbReference>
<dbReference type="InterPro" id="IPR020845">
    <property type="entry name" value="AMP-binding_CS"/>
</dbReference>
<evidence type="ECO:0000259" key="1">
    <source>
        <dbReference type="Pfam" id="PF00501"/>
    </source>
</evidence>
<evidence type="ECO:0000259" key="2">
    <source>
        <dbReference type="Pfam" id="PF13193"/>
    </source>
</evidence>
<evidence type="ECO:0000313" key="4">
    <source>
        <dbReference type="Proteomes" id="UP000297245"/>
    </source>
</evidence>
<protein>
    <submittedName>
        <fullName evidence="3">Phenylacetyl-CoA ligase</fullName>
    </submittedName>
</protein>
<dbReference type="AlphaFoldDB" id="A0A4V4HG24"/>
<accession>A0A4V4HG24</accession>
<feature type="domain" description="AMP-dependent synthetase/ligase" evidence="1">
    <location>
        <begin position="50"/>
        <end position="416"/>
    </location>
</feature>
<dbReference type="Pfam" id="PF13193">
    <property type="entry name" value="AMP-binding_C"/>
    <property type="match status" value="1"/>
</dbReference>
<gene>
    <name evidence="3" type="ORF">K435DRAFT_754244</name>
</gene>
<dbReference type="Gene3D" id="3.30.300.30">
    <property type="match status" value="1"/>
</dbReference>
<sequence length="574" mass="63077">MTIFHSNSQPLPPVPDSLTVPQFILDTEVKTTDPRAPTKIPCFIEELTGRKIYLDELRSKTEYFARGIKAKWNIGEGSVVSIFSPNHIDYPFCIWGVHRLGGIVAPMSFALGASELVHQLKLVETNVIISHIEGLPVVLKAAASVGILPSQILVLGAPNHPQFPSVDDILRAGKIAPGYVEQKMNPGEGKTKIAFFNFSSGTTGLPKAVAISHFNLICNVLQFTAHNRIHEDYAPWEERRFRPGDVCTGVVPFFHIYGLVVNIHLVIYSKMTAVLAEKFDFAQMVDSIKRYQITHLWIAPPQAVLFCKHPAMANADISSIRFCMVAGAPVSSELSEQFVQVMPNIHFGQAYGMTETCAAVSMFPLEPRVGTMGSAGQSTLVSGTIGKVVKSDGSLAKAGEAGELWVKGGQNTLGYYKNEKATKEDFIDGWVRTGDHVLFEPNGDLFIVDRIKEFLKVKGLQVAPAELEGHLLDHPNIADAAIIGVPDDYAGELPRAYVALHAELSEKVQRDKQLEAKVRTSIFKHVADAKARYKWLEGGIVFVDAVPKTPSGKILRRMFRDQLAAESKKVKANL</sequence>
<reference evidence="3 4" key="1">
    <citation type="journal article" date="2019" name="Nat. Ecol. Evol.">
        <title>Megaphylogeny resolves global patterns of mushroom evolution.</title>
        <authorList>
            <person name="Varga T."/>
            <person name="Krizsan K."/>
            <person name="Foldi C."/>
            <person name="Dima B."/>
            <person name="Sanchez-Garcia M."/>
            <person name="Sanchez-Ramirez S."/>
            <person name="Szollosi G.J."/>
            <person name="Szarkandi J.G."/>
            <person name="Papp V."/>
            <person name="Albert L."/>
            <person name="Andreopoulos W."/>
            <person name="Angelini C."/>
            <person name="Antonin V."/>
            <person name="Barry K.W."/>
            <person name="Bougher N.L."/>
            <person name="Buchanan P."/>
            <person name="Buyck B."/>
            <person name="Bense V."/>
            <person name="Catcheside P."/>
            <person name="Chovatia M."/>
            <person name="Cooper J."/>
            <person name="Damon W."/>
            <person name="Desjardin D."/>
            <person name="Finy P."/>
            <person name="Geml J."/>
            <person name="Haridas S."/>
            <person name="Hughes K."/>
            <person name="Justo A."/>
            <person name="Karasinski D."/>
            <person name="Kautmanova I."/>
            <person name="Kiss B."/>
            <person name="Kocsube S."/>
            <person name="Kotiranta H."/>
            <person name="LaButti K.M."/>
            <person name="Lechner B.E."/>
            <person name="Liimatainen K."/>
            <person name="Lipzen A."/>
            <person name="Lukacs Z."/>
            <person name="Mihaltcheva S."/>
            <person name="Morgado L.N."/>
            <person name="Niskanen T."/>
            <person name="Noordeloos M.E."/>
            <person name="Ohm R.A."/>
            <person name="Ortiz-Santana B."/>
            <person name="Ovrebo C."/>
            <person name="Racz N."/>
            <person name="Riley R."/>
            <person name="Savchenko A."/>
            <person name="Shiryaev A."/>
            <person name="Soop K."/>
            <person name="Spirin V."/>
            <person name="Szebenyi C."/>
            <person name="Tomsovsky M."/>
            <person name="Tulloss R.E."/>
            <person name="Uehling J."/>
            <person name="Grigoriev I.V."/>
            <person name="Vagvolgyi C."/>
            <person name="Papp T."/>
            <person name="Martin F.M."/>
            <person name="Miettinen O."/>
            <person name="Hibbett D.S."/>
            <person name="Nagy L.G."/>
        </authorList>
    </citation>
    <scope>NUCLEOTIDE SEQUENCE [LARGE SCALE GENOMIC DNA]</scope>
    <source>
        <strain evidence="3 4">CBS 962.96</strain>
    </source>
</reference>